<feature type="compositionally biased region" description="Polar residues" evidence="2">
    <location>
        <begin position="314"/>
        <end position="324"/>
    </location>
</feature>
<dbReference type="PANTHER" id="PTHR30290:SF64">
    <property type="entry name" value="ABC TRANSPORTER PERIPLASMIC BINDING PROTEIN"/>
    <property type="match status" value="1"/>
</dbReference>
<keyword evidence="1" id="KW-0732">Signal</keyword>
<feature type="region of interest" description="Disordered" evidence="2">
    <location>
        <begin position="301"/>
        <end position="324"/>
    </location>
</feature>
<evidence type="ECO:0000256" key="2">
    <source>
        <dbReference type="SAM" id="MobiDB-lite"/>
    </source>
</evidence>
<feature type="domain" description="Solute-binding protein family 5" evidence="3">
    <location>
        <begin position="6"/>
        <end position="316"/>
    </location>
</feature>
<dbReference type="CDD" id="cd08497">
    <property type="entry name" value="MbnE-like"/>
    <property type="match status" value="1"/>
</dbReference>
<name>A0A382R5P7_9ZZZZ</name>
<dbReference type="GO" id="GO:0030288">
    <property type="term" value="C:outer membrane-bounded periplasmic space"/>
    <property type="evidence" value="ECO:0007669"/>
    <property type="project" value="TreeGrafter"/>
</dbReference>
<dbReference type="PANTHER" id="PTHR30290">
    <property type="entry name" value="PERIPLASMIC BINDING COMPONENT OF ABC TRANSPORTER"/>
    <property type="match status" value="1"/>
</dbReference>
<evidence type="ECO:0000313" key="4">
    <source>
        <dbReference type="EMBL" id="SVC93063.1"/>
    </source>
</evidence>
<dbReference type="SUPFAM" id="SSF53850">
    <property type="entry name" value="Periplasmic binding protein-like II"/>
    <property type="match status" value="1"/>
</dbReference>
<dbReference type="Pfam" id="PF00496">
    <property type="entry name" value="SBP_bac_5"/>
    <property type="match status" value="1"/>
</dbReference>
<dbReference type="GO" id="GO:0042884">
    <property type="term" value="P:microcin transport"/>
    <property type="evidence" value="ECO:0007669"/>
    <property type="project" value="TreeGrafter"/>
</dbReference>
<dbReference type="EMBL" id="UINC01119324">
    <property type="protein sequence ID" value="SVC93063.1"/>
    <property type="molecule type" value="Genomic_DNA"/>
</dbReference>
<dbReference type="Gene3D" id="3.40.190.10">
    <property type="entry name" value="Periplasmic binding protein-like II"/>
    <property type="match status" value="1"/>
</dbReference>
<dbReference type="AlphaFoldDB" id="A0A382R5P7"/>
<feature type="non-terminal residue" evidence="4">
    <location>
        <position position="1"/>
    </location>
</feature>
<organism evidence="4">
    <name type="scientific">marine metagenome</name>
    <dbReference type="NCBI Taxonomy" id="408172"/>
    <lineage>
        <taxon>unclassified sequences</taxon>
        <taxon>metagenomes</taxon>
        <taxon>ecological metagenomes</taxon>
    </lineage>
</organism>
<reference evidence="4" key="1">
    <citation type="submission" date="2018-05" db="EMBL/GenBank/DDBJ databases">
        <authorList>
            <person name="Lanie J.A."/>
            <person name="Ng W.-L."/>
            <person name="Kazmierczak K.M."/>
            <person name="Andrzejewski T.M."/>
            <person name="Davidsen T.M."/>
            <person name="Wayne K.J."/>
            <person name="Tettelin H."/>
            <person name="Glass J.I."/>
            <person name="Rusch D."/>
            <person name="Podicherti R."/>
            <person name="Tsui H.-C.T."/>
            <person name="Winkler M.E."/>
        </authorList>
    </citation>
    <scope>NUCLEOTIDE SEQUENCE</scope>
</reference>
<evidence type="ECO:0000259" key="3">
    <source>
        <dbReference type="Pfam" id="PF00496"/>
    </source>
</evidence>
<dbReference type="InterPro" id="IPR000914">
    <property type="entry name" value="SBP_5_dom"/>
</dbReference>
<dbReference type="Gene3D" id="3.10.105.10">
    <property type="entry name" value="Dipeptide-binding Protein, Domain 3"/>
    <property type="match status" value="1"/>
</dbReference>
<proteinExistence type="predicted"/>
<protein>
    <recommendedName>
        <fullName evidence="3">Solute-binding protein family 5 domain-containing protein</fullName>
    </recommendedName>
</protein>
<feature type="non-terminal residue" evidence="4">
    <location>
        <position position="324"/>
    </location>
</feature>
<dbReference type="GO" id="GO:0015833">
    <property type="term" value="P:peptide transport"/>
    <property type="evidence" value="ECO:0007669"/>
    <property type="project" value="TreeGrafter"/>
</dbReference>
<dbReference type="InterPro" id="IPR039424">
    <property type="entry name" value="SBP_5"/>
</dbReference>
<accession>A0A382R5P7</accession>
<evidence type="ECO:0000256" key="1">
    <source>
        <dbReference type="ARBA" id="ARBA00022729"/>
    </source>
</evidence>
<dbReference type="GO" id="GO:1904680">
    <property type="term" value="F:peptide transmembrane transporter activity"/>
    <property type="evidence" value="ECO:0007669"/>
    <property type="project" value="TreeGrafter"/>
</dbReference>
<sequence>LPKHYWQERNFESTTLEAPVGSGPYKIKSLDAGRSITYQRDPNYWGNELPVNVGRHNFDIIHYDYYRDRNIEREAFKAGSIDFLFERTAKEWATGYNIPAVEQGVIVKEKIEHDNPQGMQAFVFNTRREMFKDRKVRQALGYAFDFEWTNENLFYSSYTRSLSYFSNSELASSGLPSQEELRVLDQYRGQVPDQVFSQVFSAPQTDGSGNIRGNIRTALRLLREANWEVQGEKLTNTATGEVMSFEVLLVSPEFERIVLPFTKNLEKLGIQANVNTVDTSQYQNRTDSYDFDMTVANWGQSLSPGNEQRDFWSSKATDVNGTRN</sequence>
<gene>
    <name evidence="4" type="ORF">METZ01_LOCUS345917</name>
</gene>